<reference evidence="1" key="1">
    <citation type="submission" date="2020-06" db="EMBL/GenBank/DDBJ databases">
        <authorList>
            <person name="Li T."/>
            <person name="Hu X."/>
            <person name="Zhang T."/>
            <person name="Song X."/>
            <person name="Zhang H."/>
            <person name="Dai N."/>
            <person name="Sheng W."/>
            <person name="Hou X."/>
            <person name="Wei L."/>
        </authorList>
    </citation>
    <scope>NUCLEOTIDE SEQUENCE</scope>
    <source>
        <strain evidence="1">G02</strain>
        <tissue evidence="1">Leaf</tissue>
    </source>
</reference>
<dbReference type="EMBL" id="JACGWJ010000008">
    <property type="protein sequence ID" value="KAL0404653.1"/>
    <property type="molecule type" value="Genomic_DNA"/>
</dbReference>
<proteinExistence type="predicted"/>
<dbReference type="AlphaFoldDB" id="A0AAW2TID8"/>
<evidence type="ECO:0000313" key="1">
    <source>
        <dbReference type="EMBL" id="KAL0404653.1"/>
    </source>
</evidence>
<comment type="caution">
    <text evidence="1">The sequence shown here is derived from an EMBL/GenBank/DDBJ whole genome shotgun (WGS) entry which is preliminary data.</text>
</comment>
<reference evidence="1" key="2">
    <citation type="journal article" date="2024" name="Plant">
        <title>Genomic evolution and insights into agronomic trait innovations of Sesamum species.</title>
        <authorList>
            <person name="Miao H."/>
            <person name="Wang L."/>
            <person name="Qu L."/>
            <person name="Liu H."/>
            <person name="Sun Y."/>
            <person name="Le M."/>
            <person name="Wang Q."/>
            <person name="Wei S."/>
            <person name="Zheng Y."/>
            <person name="Lin W."/>
            <person name="Duan Y."/>
            <person name="Cao H."/>
            <person name="Xiong S."/>
            <person name="Wang X."/>
            <person name="Wei L."/>
            <person name="Li C."/>
            <person name="Ma Q."/>
            <person name="Ju M."/>
            <person name="Zhao R."/>
            <person name="Li G."/>
            <person name="Mu C."/>
            <person name="Tian Q."/>
            <person name="Mei H."/>
            <person name="Zhang T."/>
            <person name="Gao T."/>
            <person name="Zhang H."/>
        </authorList>
    </citation>
    <scope>NUCLEOTIDE SEQUENCE</scope>
    <source>
        <strain evidence="1">G02</strain>
    </source>
</reference>
<organism evidence="1">
    <name type="scientific">Sesamum radiatum</name>
    <name type="common">Black benniseed</name>
    <dbReference type="NCBI Taxonomy" id="300843"/>
    <lineage>
        <taxon>Eukaryota</taxon>
        <taxon>Viridiplantae</taxon>
        <taxon>Streptophyta</taxon>
        <taxon>Embryophyta</taxon>
        <taxon>Tracheophyta</taxon>
        <taxon>Spermatophyta</taxon>
        <taxon>Magnoliopsida</taxon>
        <taxon>eudicotyledons</taxon>
        <taxon>Gunneridae</taxon>
        <taxon>Pentapetalae</taxon>
        <taxon>asterids</taxon>
        <taxon>lamiids</taxon>
        <taxon>Lamiales</taxon>
        <taxon>Pedaliaceae</taxon>
        <taxon>Sesamum</taxon>
    </lineage>
</organism>
<protein>
    <submittedName>
        <fullName evidence="1">LINE-1 retrotransposable element O protein</fullName>
    </submittedName>
</protein>
<gene>
    <name evidence="1" type="ORF">Sradi_2106100</name>
</gene>
<sequence length="165" mass="19037">MWKQRGKAQWLREGDLNTAFFHARANTRQRKNAISRLRNLDGSWSSSGDEVQKIITDYFQVLFNSSNPSVEDIETAIEGLPVRVSTEMNEQLLLLFTADEVKSAQFQMYPYKSPGPDGMSPVFFQKYWQIVGPDVISFVLAFLNDRNFDPKFNYTYRACLPTYIG</sequence>
<name>A0AAW2TID8_SESRA</name>
<accession>A0AAW2TID8</accession>